<keyword evidence="3" id="KW-1185">Reference proteome</keyword>
<comment type="caution">
    <text evidence="2">The sequence shown here is derived from an EMBL/GenBank/DDBJ whole genome shotgun (WGS) entry which is preliminary data.</text>
</comment>
<evidence type="ECO:0000313" key="2">
    <source>
        <dbReference type="EMBL" id="RCX24804.1"/>
    </source>
</evidence>
<feature type="domain" description="Thioesterase putative" evidence="1">
    <location>
        <begin position="9"/>
        <end position="147"/>
    </location>
</feature>
<gene>
    <name evidence="2" type="ORF">DFQ59_11523</name>
</gene>
<protein>
    <submittedName>
        <fullName evidence="2">Thioesterase domain-containing protein</fullName>
    </submittedName>
</protein>
<reference evidence="2 3" key="1">
    <citation type="submission" date="2018-07" db="EMBL/GenBank/DDBJ databases">
        <title>Genomic Encyclopedia of Type Strains, Phase IV (KMG-IV): sequencing the most valuable type-strain genomes for metagenomic binning, comparative biology and taxonomic classification.</title>
        <authorList>
            <person name="Goeker M."/>
        </authorList>
    </citation>
    <scope>NUCLEOTIDE SEQUENCE [LARGE SCALE GENOMIC DNA]</scope>
    <source>
        <strain evidence="2 3">DSM 26407</strain>
    </source>
</reference>
<dbReference type="SUPFAM" id="SSF54637">
    <property type="entry name" value="Thioesterase/thiol ester dehydrase-isomerase"/>
    <property type="match status" value="1"/>
</dbReference>
<dbReference type="NCBIfam" id="TIGR02447">
    <property type="entry name" value="yiiD_Cterm"/>
    <property type="match status" value="1"/>
</dbReference>
<evidence type="ECO:0000313" key="3">
    <source>
        <dbReference type="Proteomes" id="UP000252707"/>
    </source>
</evidence>
<organism evidence="2 3">
    <name type="scientific">Thioalbus denitrificans</name>
    <dbReference type="NCBI Taxonomy" id="547122"/>
    <lineage>
        <taxon>Bacteria</taxon>
        <taxon>Pseudomonadati</taxon>
        <taxon>Pseudomonadota</taxon>
        <taxon>Gammaproteobacteria</taxon>
        <taxon>Chromatiales</taxon>
        <taxon>Ectothiorhodospiraceae</taxon>
        <taxon>Thioalbus</taxon>
    </lineage>
</organism>
<name>A0A369BYU9_9GAMM</name>
<dbReference type="Pfam" id="PF09500">
    <property type="entry name" value="YiiD_C"/>
    <property type="match status" value="1"/>
</dbReference>
<dbReference type="RefSeq" id="WP_114281126.1">
    <property type="nucleotide sequence ID" value="NZ_QPJY01000015.1"/>
</dbReference>
<dbReference type="AlphaFoldDB" id="A0A369BYU9"/>
<dbReference type="InterPro" id="IPR012660">
    <property type="entry name" value="YiiD_C"/>
</dbReference>
<dbReference type="InterPro" id="IPR029069">
    <property type="entry name" value="HotDog_dom_sf"/>
</dbReference>
<dbReference type="Gene3D" id="3.10.129.10">
    <property type="entry name" value="Hotdog Thioesterase"/>
    <property type="match status" value="1"/>
</dbReference>
<dbReference type="OrthoDB" id="4305330at2"/>
<dbReference type="EMBL" id="QPJY01000015">
    <property type="protein sequence ID" value="RCX24804.1"/>
    <property type="molecule type" value="Genomic_DNA"/>
</dbReference>
<dbReference type="Proteomes" id="UP000252707">
    <property type="component" value="Unassembled WGS sequence"/>
</dbReference>
<accession>A0A369BYU9</accession>
<sequence>MTGERDARCAELEATLHREVPLSGHMGVAVEAYDGESLGLSADFERNINIHGTAFGGSLYSACALCGWGLLHLKFGELGLAAQIVLSAGEIRYLRPVKRHIEVRCSLPDDYPGFIQRLQERGKARLALQAGILADGEPAVAFRGEYAGILKRP</sequence>
<proteinExistence type="predicted"/>
<evidence type="ECO:0000259" key="1">
    <source>
        <dbReference type="Pfam" id="PF09500"/>
    </source>
</evidence>